<dbReference type="SUPFAM" id="SSF51126">
    <property type="entry name" value="Pectin lyase-like"/>
    <property type="match status" value="2"/>
</dbReference>
<sequence>MGADLSRARFDALRDHSGVVVQQGRLPLGSDWNEFVAIVDRRLRAAAADLGTPGIAEGFSGVAVVPRTTPDAFRITSSADGITIGRGRMYVDGLLAENHGTGGIVLDPLLADPVSEEDTPYAHQPYWSAPKDLPTTGTHLVYLDVWQREVTPLQAPDLVEEAVGVDTTGRTQTVWRVRVHEPDTPGINCGTKDEDIPGWADVIALSAGRLTTDAVAVAAADDPGSPPPGGAYRGLENQTYRVEIHDGGAPGTATFKWSRDNGSVAVRVVEVVAPDRLRPEHLGRDTVPGLRENDWVEILDDHRELDERPGEMRRITTVHGDGTVSFSPALPTDLPATTDEARRRNLRIRRWAQAGTITSGTGAVLEDLDAAGAPGVIGVRTGSVAVVLEHGITVTLDAPGGGVFRPGDHWIFTARTATATVEKLDEAPPLGVHHHYARLAVVTFPSATYDCRTLWPDAGHCGDCTVCVTPESHASGVMTVQAAVDSVSEDGGTVCLAQGVYHLGEEPVRIREARSVRVHGQGPGTLLIGERGGFDISLSAFVTLEDFALISSSHRPGIKVSITAEVTVRRLTVLIAGGGEDSGQGTAVQLSNASLRTRIQDCDIAARIGVEAREYLDDEGGGIRAHLLTADLEISGNLLTCWWSGVQFRGSAAHMLRNTIRGNTVVFAQGAGLRLLGALSPWASFDITDNHVQSKGVGIEVGASGYTVRDNTVTGNPDPETGSGHGIAMRSGESGVLRGTTRISGNRISRIGGVGILVRVPTGDLDVSHNTIEGVGEGGIVVTERGRLADAVIVGNTLRDIATHKWSETGGTDGIRVVGATHALVGSNTVCNLTTELDEGKEGDEGGSPDHRTGVAVLACRESRVHGNTVERIGRAEPDDDDRCLGIHVSVFARTTIEGNVCRRIPEDVDDDGHTPWSGLLVGDDPGDDDGDPDTPDIRTGHIGPYVSVVGNRVSYLIGRHTAFAHASLDVSAIVSANTFTGAAQHPAARIDVAGDAVVSANQFRQHGDSDPAALTVRARTATVTANRARGGLPSIYLDVDPGSLAALGNITSRGIDPEDYIDPKWLNLNVMDVL</sequence>
<dbReference type="RefSeq" id="WP_184735116.1">
    <property type="nucleotide sequence ID" value="NZ_BMRW01000027.1"/>
</dbReference>
<dbReference type="InterPro" id="IPR012334">
    <property type="entry name" value="Pectin_lyas_fold"/>
</dbReference>
<dbReference type="Gene3D" id="2.160.20.10">
    <property type="entry name" value="Single-stranded right-handed beta-helix, Pectin lyase-like"/>
    <property type="match status" value="1"/>
</dbReference>
<dbReference type="InterPro" id="IPR011050">
    <property type="entry name" value="Pectin_lyase_fold/virulence"/>
</dbReference>
<evidence type="ECO:0000259" key="2">
    <source>
        <dbReference type="Pfam" id="PF05048"/>
    </source>
</evidence>
<evidence type="ECO:0000313" key="4">
    <source>
        <dbReference type="Proteomes" id="UP000556436"/>
    </source>
</evidence>
<feature type="compositionally biased region" description="Acidic residues" evidence="1">
    <location>
        <begin position="925"/>
        <end position="935"/>
    </location>
</feature>
<dbReference type="SMART" id="SM00710">
    <property type="entry name" value="PbH1"/>
    <property type="match status" value="8"/>
</dbReference>
<dbReference type="InterPro" id="IPR007742">
    <property type="entry name" value="NosD_dom"/>
</dbReference>
<keyword evidence="4" id="KW-1185">Reference proteome</keyword>
<dbReference type="EMBL" id="JACHJG010000008">
    <property type="protein sequence ID" value="MBB4887885.1"/>
    <property type="molecule type" value="Genomic_DNA"/>
</dbReference>
<dbReference type="Pfam" id="PF20129">
    <property type="entry name" value="DUF6519"/>
    <property type="match status" value="2"/>
</dbReference>
<dbReference type="AlphaFoldDB" id="A0A7W7PGL8"/>
<reference evidence="3 4" key="1">
    <citation type="submission" date="2020-08" db="EMBL/GenBank/DDBJ databases">
        <title>Genomic Encyclopedia of Type Strains, Phase III (KMG-III): the genomes of soil and plant-associated and newly described type strains.</title>
        <authorList>
            <person name="Whitman W."/>
        </authorList>
    </citation>
    <scope>NUCLEOTIDE SEQUENCE [LARGE SCALE GENOMIC DNA]</scope>
    <source>
        <strain evidence="3 4">CECT 3265</strain>
    </source>
</reference>
<organism evidence="3 4">
    <name type="scientific">Streptomyces netropsis</name>
    <name type="common">Streptoverticillium netropsis</name>
    <dbReference type="NCBI Taxonomy" id="55404"/>
    <lineage>
        <taxon>Bacteria</taxon>
        <taxon>Bacillati</taxon>
        <taxon>Actinomycetota</taxon>
        <taxon>Actinomycetes</taxon>
        <taxon>Kitasatosporales</taxon>
        <taxon>Streptomycetaceae</taxon>
        <taxon>Streptomyces</taxon>
    </lineage>
</organism>
<evidence type="ECO:0000313" key="3">
    <source>
        <dbReference type="EMBL" id="MBB4887885.1"/>
    </source>
</evidence>
<dbReference type="Proteomes" id="UP000556436">
    <property type="component" value="Unassembled WGS sequence"/>
</dbReference>
<dbReference type="InterPro" id="IPR045392">
    <property type="entry name" value="DUF6519"/>
</dbReference>
<protein>
    <recommendedName>
        <fullName evidence="2">Periplasmic copper-binding protein NosD beta helix domain-containing protein</fullName>
    </recommendedName>
</protein>
<evidence type="ECO:0000256" key="1">
    <source>
        <dbReference type="SAM" id="MobiDB-lite"/>
    </source>
</evidence>
<proteinExistence type="predicted"/>
<dbReference type="Pfam" id="PF05048">
    <property type="entry name" value="NosD"/>
    <property type="match status" value="1"/>
</dbReference>
<feature type="domain" description="Periplasmic copper-binding protein NosD beta helix" evidence="2">
    <location>
        <begin position="657"/>
        <end position="798"/>
    </location>
</feature>
<gene>
    <name evidence="3" type="ORF">FHS38_003953</name>
</gene>
<dbReference type="InterPro" id="IPR006626">
    <property type="entry name" value="PbH1"/>
</dbReference>
<name>A0A7W7PGL8_STRNE</name>
<feature type="region of interest" description="Disordered" evidence="1">
    <location>
        <begin position="913"/>
        <end position="940"/>
    </location>
</feature>
<accession>A0A7W7PGL8</accession>
<comment type="caution">
    <text evidence="3">The sequence shown here is derived from an EMBL/GenBank/DDBJ whole genome shotgun (WGS) entry which is preliminary data.</text>
</comment>